<reference evidence="3 4" key="1">
    <citation type="submission" date="2018-06" db="EMBL/GenBank/DDBJ databases">
        <title>Actinomadura craniellae sp. nov. isolated from marine sponge Craniella sp.</title>
        <authorList>
            <person name="Li L."/>
            <person name="Xu Q.H."/>
            <person name="Lin H.W."/>
            <person name="Lu Y.H."/>
        </authorList>
    </citation>
    <scope>NUCLEOTIDE SEQUENCE [LARGE SCALE GENOMIC DNA]</scope>
    <source>
        <strain evidence="3 4">LHW63021</strain>
    </source>
</reference>
<dbReference type="InterPro" id="IPR011044">
    <property type="entry name" value="Quino_amine_DH_bsu"/>
</dbReference>
<dbReference type="Pfam" id="PF20703">
    <property type="entry name" value="nSTAND1"/>
    <property type="match status" value="1"/>
</dbReference>
<keyword evidence="4" id="KW-1185">Reference proteome</keyword>
<dbReference type="InterPro" id="IPR027417">
    <property type="entry name" value="P-loop_NTPase"/>
</dbReference>
<dbReference type="SUPFAM" id="SSF53167">
    <property type="entry name" value="Purine and uridine phosphorylases"/>
    <property type="match status" value="1"/>
</dbReference>
<dbReference type="OrthoDB" id="44283at2"/>
<dbReference type="GO" id="GO:0005829">
    <property type="term" value="C:cytosol"/>
    <property type="evidence" value="ECO:0007669"/>
    <property type="project" value="TreeGrafter"/>
</dbReference>
<comment type="caution">
    <text evidence="3">The sequence shown here is derived from an EMBL/GenBank/DDBJ whole genome shotgun (WGS) entry which is preliminary data.</text>
</comment>
<dbReference type="RefSeq" id="WP_111863674.1">
    <property type="nucleotide sequence ID" value="NZ_QLYX01000002.1"/>
</dbReference>
<organism evidence="3 4">
    <name type="scientific">Actinomadura craniellae</name>
    <dbReference type="NCBI Taxonomy" id="2231787"/>
    <lineage>
        <taxon>Bacteria</taxon>
        <taxon>Bacillati</taxon>
        <taxon>Actinomycetota</taxon>
        <taxon>Actinomycetes</taxon>
        <taxon>Streptosporangiales</taxon>
        <taxon>Thermomonosporaceae</taxon>
        <taxon>Actinomadura</taxon>
    </lineage>
</organism>
<dbReference type="Gene3D" id="2.130.10.10">
    <property type="entry name" value="YVTN repeat-like/Quinoprotein amine dehydrogenase"/>
    <property type="match status" value="3"/>
</dbReference>
<protein>
    <submittedName>
        <fullName evidence="3">Uncharacterized protein</fullName>
    </submittedName>
</protein>
<dbReference type="EMBL" id="QLYX01000002">
    <property type="protein sequence ID" value="RAY16335.1"/>
    <property type="molecule type" value="Genomic_DNA"/>
</dbReference>
<dbReference type="InterPro" id="IPR049052">
    <property type="entry name" value="nSTAND1"/>
</dbReference>
<dbReference type="SUPFAM" id="SSF52540">
    <property type="entry name" value="P-loop containing nucleoside triphosphate hydrolases"/>
    <property type="match status" value="1"/>
</dbReference>
<feature type="domain" description="Nucleoside phosphorylase" evidence="1">
    <location>
        <begin position="8"/>
        <end position="241"/>
    </location>
</feature>
<sequence>MTNADVDFVVLTALGVEHDAVRARLGETHPHVDPYGTRYLLGKAQGVPGRVALVLVGEGNLAAAVLAARAIEEFGPETLMMVGVAGGLKDEAALGDVVVGTRVYAYQGGREETAGFRPRPRVWPVSHALEQTAREVASEGRWHEPGDDAPAVHFKPIVSGEVVLDSRASPLAALIESHYGDALAIDMESAGVAEAAHRKDFHRMVAVRGISDATDGAKRQMDEKGWQPRAAANAAAFALALAARLKGASPDPPAECPYRGLAAFREEDAEIFFGRARLADELTELVSRTRFVAVAGRSGCGKSSLVSAGLLPRLRGQGWALATFRPMPGVPAATVLAGGLLPLLRPELDGVEAIPERAIVADAIAGGRLPELVGEVLAETGARRLLLSADQFEEYVAHSEAAAGDLCGFLARLATGGVPVHVLLTLRTETLDIAVNRLELGEVTRNSVFLVSPMSAAELREAIESPLEPTGLSFEPGLAERVLEGAEGAPAALSLTQFALTRLWEQRESGRLTHAAYGGFGGVEGAVAHYAETVWTGELDDTERLRARRLLVQLVRPVTGAEHGTGEVPGTAGPVDDVVLRTARESELGPELARTARRLAETRLVVTGSDGGEVTYDLAHAALARHWRRLGDWLEEERDFRSWQEDLRESLRRSEQLRGPRLAQAVRWLREHPDDITAAERAFVETSRRGHRRRTTAWRGGLAAIVVLLVLVSAFAVVLRQQTAETERQLRLNAAHLLRVQALDRLGAPDAAALRTVAAYRASDDPRTQAHLAAEYLRHQSTGRLFDAAVGDVHQLEMSADGRVVAVRGATGTAVARPDLPGRPPARLGPAQVIALSPDGRLLAQVTAGGRVEVRETDRPSQGATVLHESEQSTGTATNLRFDAQGRRLLVTLPREGLRIWDTGRRAAIPAPPGSAPLVARGGQAWFGPDGDTIVVRGEDELVLWRLSTGKATRLPARGHVAATVSEDGRTAVACGTRTFSAWNLSPGAAPAPRRVTTARCPMLLGPGHDHIDPTGRFMLTGLAPEGGDDHPRRRATLVDLETGHTAHPVLVSGGVGDPGSDTQLARTSGGLRLAAATGSGVAVIDLPPAAFQQVNELAGNSADPHDPVLSEDLQLMATRPILPHGDIRLWDVATGREIGRRATTGTRVPLGFSRDGRSFLVRDSPFQHLDVLDVPSLRPKGRLPLPVARPDALPAPGAAERFSGPCVAHTDRPDTVAIVYGGFAGRFDLRRGVPAGPPLRLWGDEEDLTRLADTERCATRPGGDEIAFDTAQGVELWDLPGGRRQATLRTTAPGQVADLRFASGGRFLAILHRNGTLETWDLAGHRPSASPLRVLPPAATTREIVAFPGPDRIVVRTLDRLQIWDLRRRAAVADLNLAVADARVSADGGSLLLWGLSGLSRLPLAPGAWAAHLCRAVNRDFTAAERRTLPPGTPTTRVCPTP</sequence>
<feature type="domain" description="Novel STAND NTPase 1" evidence="2">
    <location>
        <begin position="257"/>
        <end position="656"/>
    </location>
</feature>
<evidence type="ECO:0000259" key="1">
    <source>
        <dbReference type="Pfam" id="PF01048"/>
    </source>
</evidence>
<evidence type="ECO:0000313" key="4">
    <source>
        <dbReference type="Proteomes" id="UP000251891"/>
    </source>
</evidence>
<dbReference type="Gene3D" id="3.40.50.1580">
    <property type="entry name" value="Nucleoside phosphorylase domain"/>
    <property type="match status" value="1"/>
</dbReference>
<dbReference type="PANTHER" id="PTHR46832:SF1">
    <property type="entry name" value="5'-METHYLTHIOADENOSINE_S-ADENOSYLHOMOCYSTEINE NUCLEOSIDASE"/>
    <property type="match status" value="1"/>
</dbReference>
<accession>A0A365HB75</accession>
<name>A0A365HB75_9ACTN</name>
<evidence type="ECO:0000259" key="2">
    <source>
        <dbReference type="Pfam" id="PF20703"/>
    </source>
</evidence>
<dbReference type="SUPFAM" id="SSF50969">
    <property type="entry name" value="YVTN repeat-like/Quinoprotein amine dehydrogenase"/>
    <property type="match status" value="2"/>
</dbReference>
<evidence type="ECO:0000313" key="3">
    <source>
        <dbReference type="EMBL" id="RAY16335.1"/>
    </source>
</evidence>
<dbReference type="InterPro" id="IPR000845">
    <property type="entry name" value="Nucleoside_phosphorylase_d"/>
</dbReference>
<dbReference type="GO" id="GO:0008930">
    <property type="term" value="F:methylthioadenosine nucleosidase activity"/>
    <property type="evidence" value="ECO:0007669"/>
    <property type="project" value="TreeGrafter"/>
</dbReference>
<dbReference type="Pfam" id="PF01048">
    <property type="entry name" value="PNP_UDP_1"/>
    <property type="match status" value="1"/>
</dbReference>
<dbReference type="CDD" id="cd09008">
    <property type="entry name" value="MTAN"/>
    <property type="match status" value="1"/>
</dbReference>
<dbReference type="GO" id="GO:0009116">
    <property type="term" value="P:nucleoside metabolic process"/>
    <property type="evidence" value="ECO:0007669"/>
    <property type="project" value="InterPro"/>
</dbReference>
<proteinExistence type="predicted"/>
<dbReference type="InterPro" id="IPR015943">
    <property type="entry name" value="WD40/YVTN_repeat-like_dom_sf"/>
</dbReference>
<dbReference type="PANTHER" id="PTHR46832">
    <property type="entry name" value="5'-METHYLTHIOADENOSINE/S-ADENOSYLHOMOCYSTEINE NUCLEOSIDASE"/>
    <property type="match status" value="1"/>
</dbReference>
<dbReference type="InterPro" id="IPR035994">
    <property type="entry name" value="Nucleoside_phosphorylase_sf"/>
</dbReference>
<dbReference type="GO" id="GO:0019284">
    <property type="term" value="P:L-methionine salvage from S-adenosylmethionine"/>
    <property type="evidence" value="ECO:0007669"/>
    <property type="project" value="TreeGrafter"/>
</dbReference>
<gene>
    <name evidence="3" type="ORF">DPM19_05480</name>
</gene>
<dbReference type="GO" id="GO:0008782">
    <property type="term" value="F:adenosylhomocysteine nucleosidase activity"/>
    <property type="evidence" value="ECO:0007669"/>
    <property type="project" value="TreeGrafter"/>
</dbReference>
<dbReference type="Proteomes" id="UP000251891">
    <property type="component" value="Unassembled WGS sequence"/>
</dbReference>